<proteinExistence type="predicted"/>
<dbReference type="EMBL" id="BGPR01000192">
    <property type="protein sequence ID" value="GBM03494.1"/>
    <property type="molecule type" value="Genomic_DNA"/>
</dbReference>
<evidence type="ECO:0000313" key="2">
    <source>
        <dbReference type="Proteomes" id="UP000499080"/>
    </source>
</evidence>
<accession>A0A4Y2CHS5</accession>
<evidence type="ECO:0000313" key="1">
    <source>
        <dbReference type="EMBL" id="GBM03494.1"/>
    </source>
</evidence>
<reference evidence="1 2" key="1">
    <citation type="journal article" date="2019" name="Sci. Rep.">
        <title>Orb-weaving spider Araneus ventricosus genome elucidates the spidroin gene catalogue.</title>
        <authorList>
            <person name="Kono N."/>
            <person name="Nakamura H."/>
            <person name="Ohtoshi R."/>
            <person name="Moran D.A.P."/>
            <person name="Shinohara A."/>
            <person name="Yoshida Y."/>
            <person name="Fujiwara M."/>
            <person name="Mori M."/>
            <person name="Tomita M."/>
            <person name="Arakawa K."/>
        </authorList>
    </citation>
    <scope>NUCLEOTIDE SEQUENCE [LARGE SCALE GENOMIC DNA]</scope>
</reference>
<sequence length="192" mass="22386">MSTIVKKEVEPNWLFSAPRKFAKTKKEPGGIRTTEKYPIYSVHNIFRKRTLSPELTTRGRSKLWKVVACSLLWVISYLRNAKNGIIYLTYDYQFSNKVITRIEKQSNFRVHSICGYKPYRISTTISSVLEDAFDVRISRCGWAGCFPVSSPDEAQMWVSYPWKTSKEETCPLLLEQKADFYIRICLGAPRWH</sequence>
<organism evidence="1 2">
    <name type="scientific">Araneus ventricosus</name>
    <name type="common">Orbweaver spider</name>
    <name type="synonym">Epeira ventricosa</name>
    <dbReference type="NCBI Taxonomy" id="182803"/>
    <lineage>
        <taxon>Eukaryota</taxon>
        <taxon>Metazoa</taxon>
        <taxon>Ecdysozoa</taxon>
        <taxon>Arthropoda</taxon>
        <taxon>Chelicerata</taxon>
        <taxon>Arachnida</taxon>
        <taxon>Araneae</taxon>
        <taxon>Araneomorphae</taxon>
        <taxon>Entelegynae</taxon>
        <taxon>Araneoidea</taxon>
        <taxon>Araneidae</taxon>
        <taxon>Araneus</taxon>
    </lineage>
</organism>
<keyword evidence="2" id="KW-1185">Reference proteome</keyword>
<comment type="caution">
    <text evidence="1">The sequence shown here is derived from an EMBL/GenBank/DDBJ whole genome shotgun (WGS) entry which is preliminary data.</text>
</comment>
<dbReference type="Proteomes" id="UP000499080">
    <property type="component" value="Unassembled WGS sequence"/>
</dbReference>
<gene>
    <name evidence="1" type="ORF">AVEN_95391_1</name>
</gene>
<dbReference type="AlphaFoldDB" id="A0A4Y2CHS5"/>
<protein>
    <submittedName>
        <fullName evidence="1">Uncharacterized protein</fullName>
    </submittedName>
</protein>
<name>A0A4Y2CHS5_ARAVE</name>